<dbReference type="EC" id="6.1.1.19" evidence="2 9"/>
<evidence type="ECO:0000256" key="2">
    <source>
        <dbReference type="ARBA" id="ARBA00012837"/>
    </source>
</evidence>
<evidence type="ECO:0000259" key="12">
    <source>
        <dbReference type="SMART" id="SM00836"/>
    </source>
</evidence>
<evidence type="ECO:0000256" key="6">
    <source>
        <dbReference type="ARBA" id="ARBA00022917"/>
    </source>
</evidence>
<protein>
    <recommendedName>
        <fullName evidence="2 9">Arginine--tRNA ligase</fullName>
        <ecNumber evidence="2 9">6.1.1.19</ecNumber>
    </recommendedName>
</protein>
<accession>A0ABY7M374</accession>
<dbReference type="PANTHER" id="PTHR11956:SF5">
    <property type="entry name" value="ARGININE--TRNA LIGASE, CYTOPLASMIC"/>
    <property type="match status" value="1"/>
</dbReference>
<dbReference type="EMBL" id="CP115156">
    <property type="protein sequence ID" value="WBL31552.1"/>
    <property type="molecule type" value="Genomic_DNA"/>
</dbReference>
<sequence>MYIKKIQKKIEKTLNKKYNIKFQIKNNNKNNVDMDFDFYLPLFSYSQKINQNIESFFYELKTELILLKEIKDIFFEKGFLNIKINKKIVIKKIIFNILKLDKKKFKIKKINHNKKVIFDYSSPNIAKNFSIGHLRSTIIGNSLKNIYEKLGFQTISINHLGDWGIQFAKMILAYRKWGNKEIISKKPINELQKLYILFHQKEKQNKELKEEAREIFKKLENKNKEEVELWKWFKKISLKEFKKIYKLLNISFDYYTGESFFHKKTIKLVNEFKRKKIVKLDQGAYIIPLKNIIPALIQKKNGSYLYLTRDITCALFRYKKFNFSKMIYVVGNEQKLHFQQLFQIIKKIGYNFRLENVNFGLILVNNEKISTRKNINYDLRKIIQKASEKAQEIIKIKNPKLKNINKIAEKIAIGAIIFNDLKNDRHLDIEFDLNQMLTFDGNTGPYLQYTIVRFNSIIEKNHLNKNNKFYWSDKINKYYEKKNYFDIIKLIDQFYFILEISKKENMPSILARYLLKLAKNANQFYAKEKILVNDQILNKANFLFIKVIVYILKEGLNLLGIPILNKM</sequence>
<evidence type="ECO:0000256" key="3">
    <source>
        <dbReference type="ARBA" id="ARBA00022598"/>
    </source>
</evidence>
<evidence type="ECO:0000313" key="14">
    <source>
        <dbReference type="Proteomes" id="UP001210120"/>
    </source>
</evidence>
<dbReference type="PRINTS" id="PR01038">
    <property type="entry name" value="TRNASYNTHARG"/>
</dbReference>
<evidence type="ECO:0000256" key="11">
    <source>
        <dbReference type="SAM" id="Coils"/>
    </source>
</evidence>
<dbReference type="Gene3D" id="1.10.730.10">
    <property type="entry name" value="Isoleucyl-tRNA Synthetase, Domain 1"/>
    <property type="match status" value="1"/>
</dbReference>
<dbReference type="PANTHER" id="PTHR11956">
    <property type="entry name" value="ARGINYL-TRNA SYNTHETASE"/>
    <property type="match status" value="1"/>
</dbReference>
<dbReference type="InterPro" id="IPR001278">
    <property type="entry name" value="Arg-tRNA-ligase"/>
</dbReference>
<dbReference type="SUPFAM" id="SSF52374">
    <property type="entry name" value="Nucleotidylyl transferase"/>
    <property type="match status" value="1"/>
</dbReference>
<dbReference type="Pfam" id="PF05746">
    <property type="entry name" value="DALR_1"/>
    <property type="match status" value="1"/>
</dbReference>
<evidence type="ECO:0000256" key="5">
    <source>
        <dbReference type="ARBA" id="ARBA00022840"/>
    </source>
</evidence>
<name>A0ABY7M374_9MOLU</name>
<keyword evidence="3 10" id="KW-0436">Ligase</keyword>
<comment type="similarity">
    <text evidence="1 10">Belongs to the class-I aminoacyl-tRNA synthetase family.</text>
</comment>
<keyword evidence="5 10" id="KW-0067">ATP-binding</keyword>
<organism evidence="13 14">
    <name type="scientific">Candidatus Phytoplasma sacchari</name>
    <dbReference type="NCBI Taxonomy" id="2609813"/>
    <lineage>
        <taxon>Bacteria</taxon>
        <taxon>Bacillati</taxon>
        <taxon>Mycoplasmatota</taxon>
        <taxon>Mollicutes</taxon>
        <taxon>Acholeplasmatales</taxon>
        <taxon>Acholeplasmataceae</taxon>
        <taxon>Candidatus Phytoplasma</taxon>
        <taxon>16SrXI (Rice yellow dwarf group)</taxon>
    </lineage>
</organism>
<dbReference type="InterPro" id="IPR014729">
    <property type="entry name" value="Rossmann-like_a/b/a_fold"/>
</dbReference>
<dbReference type="SMART" id="SM00836">
    <property type="entry name" value="DALR_1"/>
    <property type="match status" value="1"/>
</dbReference>
<evidence type="ECO:0000313" key="13">
    <source>
        <dbReference type="EMBL" id="WBL31552.1"/>
    </source>
</evidence>
<dbReference type="Proteomes" id="UP001210120">
    <property type="component" value="Chromosome"/>
</dbReference>
<feature type="coiled-coil region" evidence="11">
    <location>
        <begin position="191"/>
        <end position="229"/>
    </location>
</feature>
<reference evidence="13" key="1">
    <citation type="submission" date="2022-12" db="EMBL/GenBank/DDBJ databases">
        <title>Genomic Characterization of Candidatus Phytoplasma sacchari in China.</title>
        <authorList>
            <person name="Zhang R.-Y."/>
        </authorList>
    </citation>
    <scope>NUCLEOTIDE SEQUENCE [LARGE SCALE GENOMIC DNA]</scope>
    <source>
        <strain evidence="13">SCWL1</strain>
    </source>
</reference>
<dbReference type="InterPro" id="IPR008909">
    <property type="entry name" value="DALR_anticod-bd"/>
</dbReference>
<dbReference type="InterPro" id="IPR009080">
    <property type="entry name" value="tRNAsynth_Ia_anticodon-bd"/>
</dbReference>
<evidence type="ECO:0000256" key="10">
    <source>
        <dbReference type="RuleBase" id="RU363038"/>
    </source>
</evidence>
<keyword evidence="7 10" id="KW-0030">Aminoacyl-tRNA synthetase</keyword>
<keyword evidence="14" id="KW-1185">Reference proteome</keyword>
<dbReference type="SUPFAM" id="SSF47323">
    <property type="entry name" value="Anticodon-binding domain of a subclass of class I aminoacyl-tRNA synthetases"/>
    <property type="match status" value="1"/>
</dbReference>
<comment type="catalytic activity">
    <reaction evidence="8">
        <text>tRNA(Arg) + L-arginine + ATP = L-arginyl-tRNA(Arg) + AMP + diphosphate</text>
        <dbReference type="Rhea" id="RHEA:20301"/>
        <dbReference type="Rhea" id="RHEA-COMP:9658"/>
        <dbReference type="Rhea" id="RHEA-COMP:9673"/>
        <dbReference type="ChEBI" id="CHEBI:30616"/>
        <dbReference type="ChEBI" id="CHEBI:32682"/>
        <dbReference type="ChEBI" id="CHEBI:33019"/>
        <dbReference type="ChEBI" id="CHEBI:78442"/>
        <dbReference type="ChEBI" id="CHEBI:78513"/>
        <dbReference type="ChEBI" id="CHEBI:456215"/>
        <dbReference type="EC" id="6.1.1.19"/>
    </reaction>
</comment>
<keyword evidence="6 10" id="KW-0648">Protein biosynthesis</keyword>
<dbReference type="NCBIfam" id="TIGR00456">
    <property type="entry name" value="argS"/>
    <property type="match status" value="1"/>
</dbReference>
<evidence type="ECO:0000256" key="7">
    <source>
        <dbReference type="ARBA" id="ARBA00023146"/>
    </source>
</evidence>
<dbReference type="Gene3D" id="3.40.50.620">
    <property type="entry name" value="HUPs"/>
    <property type="match status" value="1"/>
</dbReference>
<keyword evidence="4 10" id="KW-0547">Nucleotide-binding</keyword>
<feature type="domain" description="DALR anticodon binding" evidence="12">
    <location>
        <begin position="447"/>
        <end position="567"/>
    </location>
</feature>
<keyword evidence="11" id="KW-0175">Coiled coil</keyword>
<evidence type="ECO:0000256" key="1">
    <source>
        <dbReference type="ARBA" id="ARBA00005594"/>
    </source>
</evidence>
<evidence type="ECO:0000256" key="9">
    <source>
        <dbReference type="NCBIfam" id="TIGR00456"/>
    </source>
</evidence>
<dbReference type="GO" id="GO:0004814">
    <property type="term" value="F:arginine-tRNA ligase activity"/>
    <property type="evidence" value="ECO:0007669"/>
    <property type="project" value="UniProtKB-EC"/>
</dbReference>
<evidence type="ECO:0000256" key="8">
    <source>
        <dbReference type="ARBA" id="ARBA00049339"/>
    </source>
</evidence>
<dbReference type="Pfam" id="PF00750">
    <property type="entry name" value="tRNA-synt_1d"/>
    <property type="match status" value="1"/>
</dbReference>
<proteinExistence type="inferred from homology"/>
<dbReference type="InterPro" id="IPR035684">
    <property type="entry name" value="ArgRS_core"/>
</dbReference>
<gene>
    <name evidence="13" type="primary">argS</name>
    <name evidence="13" type="ORF">O7R10_00615</name>
</gene>
<evidence type="ECO:0000256" key="4">
    <source>
        <dbReference type="ARBA" id="ARBA00022741"/>
    </source>
</evidence>